<dbReference type="SUPFAM" id="SSF143968">
    <property type="entry name" value="UbiD C-terminal domain-like"/>
    <property type="match status" value="2"/>
</dbReference>
<feature type="domain" description="3-octaprenyl-4-hydroxybenzoate carboxy-lyase-like C-terminal" evidence="4">
    <location>
        <begin position="461"/>
        <end position="551"/>
    </location>
</feature>
<evidence type="ECO:0000313" key="5">
    <source>
        <dbReference type="EMBL" id="SFV66839.1"/>
    </source>
</evidence>
<evidence type="ECO:0000259" key="3">
    <source>
        <dbReference type="Pfam" id="PF20695"/>
    </source>
</evidence>
<dbReference type="InterPro" id="IPR049383">
    <property type="entry name" value="UbiD-like_N"/>
</dbReference>
<dbReference type="Pfam" id="PF01977">
    <property type="entry name" value="UbiD"/>
    <property type="match status" value="1"/>
</dbReference>
<feature type="domain" description="3-octaprenyl-4-hydroxybenzoate carboxy-lyase-like C-terminal" evidence="4">
    <location>
        <begin position="325"/>
        <end position="448"/>
    </location>
</feature>
<dbReference type="GO" id="GO:0006744">
    <property type="term" value="P:ubiquinone biosynthetic process"/>
    <property type="evidence" value="ECO:0007669"/>
    <property type="project" value="TreeGrafter"/>
</dbReference>
<dbReference type="SUPFAM" id="SSF50475">
    <property type="entry name" value="FMN-binding split barrel"/>
    <property type="match status" value="1"/>
</dbReference>
<dbReference type="Pfam" id="PF20695">
    <property type="entry name" value="UbiD_N"/>
    <property type="match status" value="1"/>
</dbReference>
<dbReference type="Pfam" id="PF20696">
    <property type="entry name" value="UbiD_C"/>
    <property type="match status" value="2"/>
</dbReference>
<dbReference type="EMBL" id="FPHK01000103">
    <property type="protein sequence ID" value="SFV66839.1"/>
    <property type="molecule type" value="Genomic_DNA"/>
</dbReference>
<dbReference type="GO" id="GO:0008694">
    <property type="term" value="F:4-hydroxy-3-polyprenylbenzoate decarboxylase activity"/>
    <property type="evidence" value="ECO:0007669"/>
    <property type="project" value="TreeGrafter"/>
</dbReference>
<dbReference type="InterPro" id="IPR049381">
    <property type="entry name" value="UbiD-like_C"/>
</dbReference>
<dbReference type="InterPro" id="IPR048304">
    <property type="entry name" value="UbiD_Rift_dom"/>
</dbReference>
<dbReference type="Gene3D" id="3.40.1670.10">
    <property type="entry name" value="UbiD C-terminal domain-like"/>
    <property type="match status" value="1"/>
</dbReference>
<name>A0A1W1CM57_9ZZZZ</name>
<evidence type="ECO:0000259" key="4">
    <source>
        <dbReference type="Pfam" id="PF20696"/>
    </source>
</evidence>
<dbReference type="AlphaFoldDB" id="A0A1W1CM57"/>
<dbReference type="GO" id="GO:0005829">
    <property type="term" value="C:cytosol"/>
    <property type="evidence" value="ECO:0007669"/>
    <property type="project" value="TreeGrafter"/>
</dbReference>
<reference evidence="5" key="1">
    <citation type="submission" date="2016-10" db="EMBL/GenBank/DDBJ databases">
        <authorList>
            <person name="de Groot N.N."/>
        </authorList>
    </citation>
    <scope>NUCLEOTIDE SEQUENCE</scope>
</reference>
<dbReference type="InterPro" id="IPR022390">
    <property type="entry name" value="HBDC"/>
</dbReference>
<sequence length="604" mass="68734">MKKTINLLKKHDELRVIDEALDIYLEIPHIAYAEVKKDNGGKAILFTNVVDSKSGKKFDEPVLMNVFGSYKRCELLFGRTIESVADEITKLLHMKPPSGFMQKIDMAKELFSLKNIFPKRLKGEGECQQIKYLEDEIDLYKLPVLTTWEQDGGPFITMGQVYTQSLDGEMVNLGMYRLQVYDKNHLGMHWQIHKDSSHFFDQYQKAGKKMPVSIAIGGNPLYTWCATAPLPYGVNELLMYGLITKTPAQLVKSVTTPLYIPKDVDYVIEGWVDPSELKIEGPFGDHTGYYTLKEPYPVLEVSAITMKKERTFLATVVGKPPLEDKYMGWATGKIFFPLLKTTTPDLLDYHMPENAGFHNLILAKMQPLYKGHAKQFMHAFWGAGQMSFVKHAVFVDEKAPKLENYEAFAAYVLDRFTPKSMFITEGILDALDHSSPEMLVGGKLGIDATAAKQVEAPQLLGDAELLAKVKELIEDVADLHQFMRRTKNPVTVIAVNKKRNVKEYFDALIDLSPHLRIVVFVDAQKNDVHNSYMLIWRVTNNMDAQRDVFVSGLMVGIDGTNKNRLDGFTREWPDDVDCNKDVVKSLKDKGVWDFDEKLYNKFQL</sequence>
<dbReference type="InterPro" id="IPR002830">
    <property type="entry name" value="UbiD"/>
</dbReference>
<dbReference type="NCBIfam" id="TIGR00148">
    <property type="entry name" value="UbiD family decarboxylase"/>
    <property type="match status" value="1"/>
</dbReference>
<dbReference type="NCBIfam" id="TIGR03701">
    <property type="entry name" value="mena_SCO4490"/>
    <property type="match status" value="1"/>
</dbReference>
<feature type="domain" description="3-octaprenyl-4-hydroxybenzoate carboxy-lyase-like N-terminal" evidence="3">
    <location>
        <begin position="5"/>
        <end position="91"/>
    </location>
</feature>
<dbReference type="PANTHER" id="PTHR30108">
    <property type="entry name" value="3-OCTAPRENYL-4-HYDROXYBENZOATE CARBOXY-LYASE-RELATED"/>
    <property type="match status" value="1"/>
</dbReference>
<dbReference type="PANTHER" id="PTHR30108:SF17">
    <property type="entry name" value="FERULIC ACID DECARBOXYLASE 1"/>
    <property type="match status" value="1"/>
</dbReference>
<protein>
    <submittedName>
        <fullName evidence="5">UbiD family decarboxylase associated with menaquinone via futalosine</fullName>
    </submittedName>
</protein>
<comment type="similarity">
    <text evidence="1">Belongs to the UbiD family.</text>
</comment>
<evidence type="ECO:0000256" key="1">
    <source>
        <dbReference type="ARBA" id="ARBA00010021"/>
    </source>
</evidence>
<proteinExistence type="inferred from homology"/>
<feature type="domain" description="3-octaprenyl-4-hydroxybenzoate carboxy-lyase-like Rift-related" evidence="2">
    <location>
        <begin position="123"/>
        <end position="320"/>
    </location>
</feature>
<gene>
    <name evidence="5" type="ORF">MNB_SM-6-422</name>
</gene>
<accession>A0A1W1CM57</accession>
<organism evidence="5">
    <name type="scientific">hydrothermal vent metagenome</name>
    <dbReference type="NCBI Taxonomy" id="652676"/>
    <lineage>
        <taxon>unclassified sequences</taxon>
        <taxon>metagenomes</taxon>
        <taxon>ecological metagenomes</taxon>
    </lineage>
</organism>
<evidence type="ECO:0000259" key="2">
    <source>
        <dbReference type="Pfam" id="PF01977"/>
    </source>
</evidence>